<dbReference type="OrthoDB" id="9971251at2759"/>
<organism evidence="6 7">
    <name type="scientific">Desmophyllum pertusum</name>
    <dbReference type="NCBI Taxonomy" id="174260"/>
    <lineage>
        <taxon>Eukaryota</taxon>
        <taxon>Metazoa</taxon>
        <taxon>Cnidaria</taxon>
        <taxon>Anthozoa</taxon>
        <taxon>Hexacorallia</taxon>
        <taxon>Scleractinia</taxon>
        <taxon>Caryophylliina</taxon>
        <taxon>Caryophylliidae</taxon>
        <taxon>Desmophyllum</taxon>
    </lineage>
</organism>
<sequence length="266" mass="30018">MMMVIHFIEFDLESSTHCLRDYLKITNEKNQIFGHGEYCGQQTGQVLVTGKYALLKFHSDSTIQKKGFAMNFTAVPQVTTWPAISVNLQVTTVPATLEVTTVPATLQVTTVPVTLQATTEITQRIKDEPTQRTDEPTREKEIFSKTMTYIITGVASILFVALCFVLSYLCYSRSARSVREIIPLDKWELLPEQIEHEEELGRGAFGVVYKATLKRRVGIEVFDTKKRLGPEKACQVVAVKVLQGTIQPSCKTVQKSKYQRFACITR</sequence>
<dbReference type="SUPFAM" id="SSF56112">
    <property type="entry name" value="Protein kinase-like (PK-like)"/>
    <property type="match status" value="1"/>
</dbReference>
<keyword evidence="4" id="KW-1133">Transmembrane helix</keyword>
<keyword evidence="4" id="KW-0472">Membrane</keyword>
<evidence type="ECO:0000313" key="6">
    <source>
        <dbReference type="EMBL" id="KAJ7388502.1"/>
    </source>
</evidence>
<name>A0A9W9ZVH4_9CNID</name>
<evidence type="ECO:0000256" key="1">
    <source>
        <dbReference type="ARBA" id="ARBA00022737"/>
    </source>
</evidence>
<evidence type="ECO:0000259" key="5">
    <source>
        <dbReference type="PROSITE" id="PS01180"/>
    </source>
</evidence>
<dbReference type="Pfam" id="PF00431">
    <property type="entry name" value="CUB"/>
    <property type="match status" value="1"/>
</dbReference>
<dbReference type="Gene3D" id="3.30.200.20">
    <property type="entry name" value="Phosphorylase Kinase, domain 1"/>
    <property type="match status" value="1"/>
</dbReference>
<dbReference type="InterPro" id="IPR035914">
    <property type="entry name" value="Sperma_CUB_dom_sf"/>
</dbReference>
<dbReference type="PROSITE" id="PS01180">
    <property type="entry name" value="CUB"/>
    <property type="match status" value="1"/>
</dbReference>
<keyword evidence="1" id="KW-0677">Repeat</keyword>
<keyword evidence="7" id="KW-1185">Reference proteome</keyword>
<comment type="caution">
    <text evidence="6">The sequence shown here is derived from an EMBL/GenBank/DDBJ whole genome shotgun (WGS) entry which is preliminary data.</text>
</comment>
<dbReference type="Proteomes" id="UP001163046">
    <property type="component" value="Unassembled WGS sequence"/>
</dbReference>
<dbReference type="InterPro" id="IPR000859">
    <property type="entry name" value="CUB_dom"/>
</dbReference>
<evidence type="ECO:0000313" key="7">
    <source>
        <dbReference type="Proteomes" id="UP001163046"/>
    </source>
</evidence>
<dbReference type="AlphaFoldDB" id="A0A9W9ZVH4"/>
<proteinExistence type="predicted"/>
<dbReference type="EMBL" id="MU825464">
    <property type="protein sequence ID" value="KAJ7388502.1"/>
    <property type="molecule type" value="Genomic_DNA"/>
</dbReference>
<keyword evidence="4" id="KW-0812">Transmembrane</keyword>
<dbReference type="CDD" id="cd00041">
    <property type="entry name" value="CUB"/>
    <property type="match status" value="1"/>
</dbReference>
<feature type="domain" description="CUB" evidence="5">
    <location>
        <begin position="1"/>
        <end position="75"/>
    </location>
</feature>
<feature type="transmembrane region" description="Helical" evidence="4">
    <location>
        <begin position="147"/>
        <end position="171"/>
    </location>
</feature>
<evidence type="ECO:0000256" key="4">
    <source>
        <dbReference type="SAM" id="Phobius"/>
    </source>
</evidence>
<dbReference type="PANTHER" id="PTHR24251">
    <property type="entry name" value="OVOCHYMASE-RELATED"/>
    <property type="match status" value="1"/>
</dbReference>
<reference evidence="6" key="1">
    <citation type="submission" date="2023-01" db="EMBL/GenBank/DDBJ databases">
        <title>Genome assembly of the deep-sea coral Lophelia pertusa.</title>
        <authorList>
            <person name="Herrera S."/>
            <person name="Cordes E."/>
        </authorList>
    </citation>
    <scope>NUCLEOTIDE SEQUENCE</scope>
    <source>
        <strain evidence="6">USNM1676648</strain>
        <tissue evidence="6">Polyp</tissue>
    </source>
</reference>
<accession>A0A9W9ZVH4</accession>
<evidence type="ECO:0000256" key="3">
    <source>
        <dbReference type="PROSITE-ProRule" id="PRU00059"/>
    </source>
</evidence>
<protein>
    <recommendedName>
        <fullName evidence="5">CUB domain-containing protein</fullName>
    </recommendedName>
</protein>
<dbReference type="SUPFAM" id="SSF49854">
    <property type="entry name" value="Spermadhesin, CUB domain"/>
    <property type="match status" value="1"/>
</dbReference>
<dbReference type="InterPro" id="IPR011009">
    <property type="entry name" value="Kinase-like_dom_sf"/>
</dbReference>
<evidence type="ECO:0000256" key="2">
    <source>
        <dbReference type="ARBA" id="ARBA00023157"/>
    </source>
</evidence>
<gene>
    <name evidence="6" type="ORF">OS493_037227</name>
</gene>
<keyword evidence="2" id="KW-1015">Disulfide bond</keyword>
<dbReference type="Gene3D" id="2.60.120.290">
    <property type="entry name" value="Spermadhesin, CUB domain"/>
    <property type="match status" value="1"/>
</dbReference>
<comment type="caution">
    <text evidence="3">Lacks conserved residue(s) required for the propagation of feature annotation.</text>
</comment>